<feature type="domain" description="YdhG-like" evidence="1">
    <location>
        <begin position="22"/>
        <end position="105"/>
    </location>
</feature>
<dbReference type="RefSeq" id="WP_256551394.1">
    <property type="nucleotide sequence ID" value="NZ_CP101751.1"/>
</dbReference>
<dbReference type="InterPro" id="IPR014922">
    <property type="entry name" value="YdhG-like"/>
</dbReference>
<dbReference type="Gene3D" id="1.10.150.20">
    <property type="entry name" value="5' to 3' exonuclease, C-terminal subdomain"/>
    <property type="match status" value="1"/>
</dbReference>
<evidence type="ECO:0000259" key="1">
    <source>
        <dbReference type="Pfam" id="PF08818"/>
    </source>
</evidence>
<proteinExistence type="predicted"/>
<organism evidence="2 3">
    <name type="scientific">Flavobacterium cerinum</name>
    <dbReference type="NCBI Taxonomy" id="2502784"/>
    <lineage>
        <taxon>Bacteria</taxon>
        <taxon>Pseudomonadati</taxon>
        <taxon>Bacteroidota</taxon>
        <taxon>Flavobacteriia</taxon>
        <taxon>Flavobacteriales</taxon>
        <taxon>Flavobacteriaceae</taxon>
        <taxon>Flavobacterium</taxon>
    </lineage>
</organism>
<dbReference type="SUPFAM" id="SSF47789">
    <property type="entry name" value="C-terminal domain of RNA polymerase alpha subunit"/>
    <property type="match status" value="1"/>
</dbReference>
<accession>A0ABY5IW12</accession>
<dbReference type="NCBIfam" id="NF005841">
    <property type="entry name" value="PRK07758.1"/>
    <property type="match status" value="1"/>
</dbReference>
<gene>
    <name evidence="2" type="ORF">NOX80_00505</name>
</gene>
<evidence type="ECO:0000313" key="3">
    <source>
        <dbReference type="Proteomes" id="UP001059844"/>
    </source>
</evidence>
<evidence type="ECO:0000313" key="2">
    <source>
        <dbReference type="EMBL" id="UUC45707.1"/>
    </source>
</evidence>
<dbReference type="SUPFAM" id="SSF159888">
    <property type="entry name" value="YdhG-like"/>
    <property type="match status" value="1"/>
</dbReference>
<dbReference type="Gene3D" id="3.90.1150.200">
    <property type="match status" value="1"/>
</dbReference>
<reference evidence="2" key="1">
    <citation type="submission" date="2022-07" db="EMBL/GenBank/DDBJ databases">
        <title>Isolation, identification, and degradation of a PFOSA degrading strain from sewage treatment plant.</title>
        <authorList>
            <person name="Zhang L."/>
            <person name="Huo Y."/>
        </authorList>
    </citation>
    <scope>NUCLEOTIDE SEQUENCE</scope>
    <source>
        <strain evidence="2">C1</strain>
    </source>
</reference>
<dbReference type="EMBL" id="CP101751">
    <property type="protein sequence ID" value="UUC45707.1"/>
    <property type="molecule type" value="Genomic_DNA"/>
</dbReference>
<protein>
    <submittedName>
        <fullName evidence="2">DUF1801 domain-containing protein</fullName>
    </submittedName>
</protein>
<keyword evidence="3" id="KW-1185">Reference proteome</keyword>
<dbReference type="Pfam" id="PF08818">
    <property type="entry name" value="DUF1801"/>
    <property type="match status" value="1"/>
</dbReference>
<name>A0ABY5IW12_9FLAO</name>
<sequence>MKPVTNIDQYIGNFPEATQLLLHQIRNSIREVIPEAEEVINYGMPTYQLHGNVVHFAAYKNHIGFYPAPSGIAAFKSELYLYKGAKGSVQFPLDRPLPLQLIQSITLFRAQENTEKARLKKSLRTCTKGHRYYKSSTCPVCPVCESERKPQNDFLSRFSAPARRALEQHHIFSEGDLTRFTEQEILAFHGIGKSSLPKLKEALISAGLHFKST</sequence>
<dbReference type="Proteomes" id="UP001059844">
    <property type="component" value="Chromosome"/>
</dbReference>